<reference evidence="1" key="2">
    <citation type="submission" date="2020-09" db="EMBL/GenBank/DDBJ databases">
        <authorList>
            <person name="Sun Q."/>
            <person name="Zhou Y."/>
        </authorList>
    </citation>
    <scope>NUCLEOTIDE SEQUENCE</scope>
    <source>
        <strain evidence="1">CGMCC 4.7201</strain>
    </source>
</reference>
<comment type="caution">
    <text evidence="1">The sequence shown here is derived from an EMBL/GenBank/DDBJ whole genome shotgun (WGS) entry which is preliminary data.</text>
</comment>
<proteinExistence type="predicted"/>
<dbReference type="Proteomes" id="UP000641932">
    <property type="component" value="Unassembled WGS sequence"/>
</dbReference>
<keyword evidence="2" id="KW-1185">Reference proteome</keyword>
<accession>A0A917ZZ53</accession>
<evidence type="ECO:0000313" key="1">
    <source>
        <dbReference type="EMBL" id="GGP01204.1"/>
    </source>
</evidence>
<dbReference type="EMBL" id="BMMS01000090">
    <property type="protein sequence ID" value="GGP01204.1"/>
    <property type="molecule type" value="Genomic_DNA"/>
</dbReference>
<gene>
    <name evidence="1" type="ORF">GCM10012280_71590</name>
</gene>
<evidence type="ECO:0000313" key="2">
    <source>
        <dbReference type="Proteomes" id="UP000641932"/>
    </source>
</evidence>
<name>A0A917ZZ53_9ACTN</name>
<dbReference type="AlphaFoldDB" id="A0A917ZZ53"/>
<dbReference type="RefSeq" id="WP_189136000.1">
    <property type="nucleotide sequence ID" value="NZ_BMMS01000090.1"/>
</dbReference>
<reference evidence="1" key="1">
    <citation type="journal article" date="2014" name="Int. J. Syst. Evol. Microbiol.">
        <title>Complete genome sequence of Corynebacterium casei LMG S-19264T (=DSM 44701T), isolated from a smear-ripened cheese.</title>
        <authorList>
            <consortium name="US DOE Joint Genome Institute (JGI-PGF)"/>
            <person name="Walter F."/>
            <person name="Albersmeier A."/>
            <person name="Kalinowski J."/>
            <person name="Ruckert C."/>
        </authorList>
    </citation>
    <scope>NUCLEOTIDE SEQUENCE</scope>
    <source>
        <strain evidence="1">CGMCC 4.7201</strain>
    </source>
</reference>
<organism evidence="1 2">
    <name type="scientific">Wenjunlia tyrosinilytica</name>
    <dbReference type="NCBI Taxonomy" id="1544741"/>
    <lineage>
        <taxon>Bacteria</taxon>
        <taxon>Bacillati</taxon>
        <taxon>Actinomycetota</taxon>
        <taxon>Actinomycetes</taxon>
        <taxon>Kitasatosporales</taxon>
        <taxon>Streptomycetaceae</taxon>
        <taxon>Wenjunlia</taxon>
    </lineage>
</organism>
<protein>
    <submittedName>
        <fullName evidence="1">Uncharacterized protein</fullName>
    </submittedName>
</protein>
<sequence length="51" mass="5467">MVPDPTSYDDYVDAQDCDLCHPPNGSDPYEYPHCCLCGADGNPANPDCTCA</sequence>